<feature type="region of interest" description="Disordered" evidence="3">
    <location>
        <begin position="252"/>
        <end position="341"/>
    </location>
</feature>
<feature type="compositionally biased region" description="Low complexity" evidence="3">
    <location>
        <begin position="58"/>
        <end position="74"/>
    </location>
</feature>
<dbReference type="GO" id="GO:0001228">
    <property type="term" value="F:DNA-binding transcription activator activity, RNA polymerase II-specific"/>
    <property type="evidence" value="ECO:0007669"/>
    <property type="project" value="TreeGrafter"/>
</dbReference>
<dbReference type="SMART" id="SM00338">
    <property type="entry name" value="BRLZ"/>
    <property type="match status" value="1"/>
</dbReference>
<dbReference type="Pfam" id="PF00170">
    <property type="entry name" value="bZIP_1"/>
    <property type="match status" value="1"/>
</dbReference>
<keyword evidence="2" id="KW-0539">Nucleus</keyword>
<dbReference type="PANTHER" id="PTHR40621:SF6">
    <property type="entry name" value="AP-1-LIKE TRANSCRIPTION FACTOR YAP1-RELATED"/>
    <property type="match status" value="1"/>
</dbReference>
<evidence type="ECO:0000256" key="2">
    <source>
        <dbReference type="ARBA" id="ARBA00023242"/>
    </source>
</evidence>
<proteinExistence type="predicted"/>
<evidence type="ECO:0000313" key="6">
    <source>
        <dbReference type="Proteomes" id="UP000777482"/>
    </source>
</evidence>
<dbReference type="AlphaFoldDB" id="A0A9P6W4W4"/>
<gene>
    <name evidence="5" type="ORF">C6P46_003195</name>
</gene>
<comment type="caution">
    <text evidence="5">The sequence shown here is derived from an EMBL/GenBank/DDBJ whole genome shotgun (WGS) entry which is preliminary data.</text>
</comment>
<sequence>MDHWTAPDFLSADSADDYLASLSSFLQDDPKATHHFADIPPVALGGFVGGGGSTLAEASSPELTSDSASPSSSDGNANTSLSAPASDSYGKNAPKSRGRRSSPTRASQQQGAGVSADRSHGAHDPKRKNGAGTAGAIKDHRRTSDSGAGHHSHATVDDGVTARSESPDDGTDGKGKTSERRKAQNRQAQRNFRERKEKHLKDLEERVVSLEQQTKDRDAENAALKQLLENLQSENARLKVYETAFTFDYDKDVSGSSAMSQSTAFRPPQSGASSPSDALGTSQSSTSFRFESGPSVDSTTSSVSTSRVDSPVLFASTSSDVKPSPRALDNPTPPTTSSDASDSLFLSSFVNPSPSPFTSFSNLPVASPEALSGDVFKAYRDPLASLGMPSSDLSTFADLDALLAGPTANLGLPAGSAALSPATEETLAAFLNPSPPSAPVAAGERSFPSSLHESPVSSATASASSTAPTTATPSYASDFGLGNLGHVGSPACPMSSALASAAANGGADALAKLKGQFDPNGKFEFDLDGLCSEMKLKATCQEAARQALQQAMREDAAASRQAYPSAQL</sequence>
<dbReference type="OrthoDB" id="2593073at2759"/>
<protein>
    <recommendedName>
        <fullName evidence="4">BZIP domain-containing protein</fullName>
    </recommendedName>
</protein>
<evidence type="ECO:0000313" key="5">
    <source>
        <dbReference type="EMBL" id="KAG0662691.1"/>
    </source>
</evidence>
<evidence type="ECO:0000256" key="3">
    <source>
        <dbReference type="SAM" id="MobiDB-lite"/>
    </source>
</evidence>
<dbReference type="PANTHER" id="PTHR40621">
    <property type="entry name" value="TRANSCRIPTION FACTOR KAPC-RELATED"/>
    <property type="match status" value="1"/>
</dbReference>
<keyword evidence="6" id="KW-1185">Reference proteome</keyword>
<comment type="subcellular location">
    <subcellularLocation>
        <location evidence="1">Nucleus</location>
    </subcellularLocation>
</comment>
<feature type="compositionally biased region" description="Basic and acidic residues" evidence="3">
    <location>
        <begin position="171"/>
        <end position="182"/>
    </location>
</feature>
<dbReference type="InterPro" id="IPR004827">
    <property type="entry name" value="bZIP"/>
</dbReference>
<dbReference type="InterPro" id="IPR046347">
    <property type="entry name" value="bZIP_sf"/>
</dbReference>
<evidence type="ECO:0000259" key="4">
    <source>
        <dbReference type="PROSITE" id="PS50217"/>
    </source>
</evidence>
<feature type="domain" description="BZIP" evidence="4">
    <location>
        <begin position="179"/>
        <end position="238"/>
    </location>
</feature>
<dbReference type="Gene3D" id="1.20.5.170">
    <property type="match status" value="1"/>
</dbReference>
<feature type="compositionally biased region" description="Basic and acidic residues" evidence="3">
    <location>
        <begin position="191"/>
        <end position="200"/>
    </location>
</feature>
<dbReference type="PROSITE" id="PS50217">
    <property type="entry name" value="BZIP"/>
    <property type="match status" value="1"/>
</dbReference>
<dbReference type="InterPro" id="IPR050936">
    <property type="entry name" value="AP-1-like"/>
</dbReference>
<feature type="region of interest" description="Disordered" evidence="3">
    <location>
        <begin position="32"/>
        <end position="200"/>
    </location>
</feature>
<feature type="compositionally biased region" description="Low complexity" evidence="3">
    <location>
        <begin position="295"/>
        <end position="310"/>
    </location>
</feature>
<reference evidence="5 6" key="1">
    <citation type="submission" date="2020-11" db="EMBL/GenBank/DDBJ databases">
        <title>Kefir isolates.</title>
        <authorList>
            <person name="Marcisauskas S."/>
            <person name="Kim Y."/>
            <person name="Blasche S."/>
        </authorList>
    </citation>
    <scope>NUCLEOTIDE SEQUENCE [LARGE SCALE GENOMIC DNA]</scope>
    <source>
        <strain evidence="5 6">KR</strain>
    </source>
</reference>
<feature type="compositionally biased region" description="Polar residues" evidence="3">
    <location>
        <begin position="75"/>
        <end position="85"/>
    </location>
</feature>
<dbReference type="PROSITE" id="PS00036">
    <property type="entry name" value="BZIP_BASIC"/>
    <property type="match status" value="1"/>
</dbReference>
<feature type="compositionally biased region" description="Polar residues" evidence="3">
    <location>
        <begin position="103"/>
        <end position="112"/>
    </location>
</feature>
<feature type="region of interest" description="Disordered" evidence="3">
    <location>
        <begin position="432"/>
        <end position="469"/>
    </location>
</feature>
<organism evidence="5 6">
    <name type="scientific">Rhodotorula mucilaginosa</name>
    <name type="common">Yeast</name>
    <name type="synonym">Rhodotorula rubra</name>
    <dbReference type="NCBI Taxonomy" id="5537"/>
    <lineage>
        <taxon>Eukaryota</taxon>
        <taxon>Fungi</taxon>
        <taxon>Dikarya</taxon>
        <taxon>Basidiomycota</taxon>
        <taxon>Pucciniomycotina</taxon>
        <taxon>Microbotryomycetes</taxon>
        <taxon>Sporidiobolales</taxon>
        <taxon>Sporidiobolaceae</taxon>
        <taxon>Rhodotorula</taxon>
    </lineage>
</organism>
<name>A0A9P6W4W4_RHOMI</name>
<dbReference type="SUPFAM" id="SSF57959">
    <property type="entry name" value="Leucine zipper domain"/>
    <property type="match status" value="1"/>
</dbReference>
<dbReference type="GO" id="GO:0090575">
    <property type="term" value="C:RNA polymerase II transcription regulator complex"/>
    <property type="evidence" value="ECO:0007669"/>
    <property type="project" value="TreeGrafter"/>
</dbReference>
<dbReference type="EMBL" id="PUHQ01000025">
    <property type="protein sequence ID" value="KAG0662691.1"/>
    <property type="molecule type" value="Genomic_DNA"/>
</dbReference>
<dbReference type="GO" id="GO:0000976">
    <property type="term" value="F:transcription cis-regulatory region binding"/>
    <property type="evidence" value="ECO:0007669"/>
    <property type="project" value="InterPro"/>
</dbReference>
<feature type="compositionally biased region" description="Low complexity" evidence="3">
    <location>
        <begin position="454"/>
        <end position="469"/>
    </location>
</feature>
<accession>A0A9P6W4W4</accession>
<dbReference type="CDD" id="cd14688">
    <property type="entry name" value="bZIP_YAP"/>
    <property type="match status" value="1"/>
</dbReference>
<feature type="compositionally biased region" description="Polar residues" evidence="3">
    <location>
        <begin position="254"/>
        <end position="289"/>
    </location>
</feature>
<evidence type="ECO:0000256" key="1">
    <source>
        <dbReference type="ARBA" id="ARBA00004123"/>
    </source>
</evidence>
<dbReference type="Proteomes" id="UP000777482">
    <property type="component" value="Unassembled WGS sequence"/>
</dbReference>